<evidence type="ECO:0000313" key="5">
    <source>
        <dbReference type="Proteomes" id="UP000501467"/>
    </source>
</evidence>
<dbReference type="AlphaFoldDB" id="A0A2K9HA43"/>
<dbReference type="Proteomes" id="UP001079672">
    <property type="component" value="Unassembled WGS sequence"/>
</dbReference>
<dbReference type="EMBL" id="CP054003">
    <property type="protein sequence ID" value="QKH86207.1"/>
    <property type="molecule type" value="Genomic_DNA"/>
</dbReference>
<dbReference type="Proteomes" id="UP000501467">
    <property type="component" value="Chromosome"/>
</dbReference>
<reference evidence="3 4" key="1">
    <citation type="submission" date="2018-08" db="EMBL/GenBank/DDBJ databases">
        <title>A genome reference for cultivated species of the human gut microbiota.</title>
        <authorList>
            <person name="Zou Y."/>
            <person name="Xue W."/>
            <person name="Luo G."/>
        </authorList>
    </citation>
    <scope>NUCLEOTIDE SEQUENCE [LARGE SCALE GENOMIC DNA]</scope>
    <source>
        <strain evidence="3 4">AF14-26</strain>
    </source>
</reference>
<dbReference type="InterPro" id="IPR026408">
    <property type="entry name" value="GG_sam_targ_CFB"/>
</dbReference>
<gene>
    <name evidence="3" type="ORF">DWW08_14915</name>
    <name evidence="2" type="ORF">FOC69_18365</name>
    <name evidence="1" type="ORF">O1433_17675</name>
</gene>
<dbReference type="RefSeq" id="WP_005782335.1">
    <property type="nucleotide sequence ID" value="NZ_BAABYZ010000001.1"/>
</dbReference>
<sequence>MKKLKKLTLKKETIAKLDQQNLSDLKGGYTTSTVCGNPTTETVACLTRGNCDIPTIGHDDGPNCLSKSDSWCWCYGI</sequence>
<evidence type="ECO:0000313" key="1">
    <source>
        <dbReference type="EMBL" id="MCZ2689331.1"/>
    </source>
</evidence>
<reference evidence="1" key="3">
    <citation type="submission" date="2022-12" db="EMBL/GenBank/DDBJ databases">
        <title>Development of a Multilocus Sequence Typing Scheme for Bacteroides fragilis Based on Whole Genome Sequencing Data and Clinical Application.</title>
        <authorList>
            <person name="Nielsen F.D."/>
            <person name="Justesen U.S."/>
        </authorList>
    </citation>
    <scope>NUCLEOTIDE SEQUENCE</scope>
    <source>
        <strain evidence="1">BF_AM_ODE_DK_2015_4</strain>
    </source>
</reference>
<dbReference type="EMBL" id="QRZH01000013">
    <property type="protein sequence ID" value="RGV51440.1"/>
    <property type="molecule type" value="Genomic_DNA"/>
</dbReference>
<dbReference type="EMBL" id="JAPTZU010000013">
    <property type="protein sequence ID" value="MCZ2689331.1"/>
    <property type="molecule type" value="Genomic_DNA"/>
</dbReference>
<organism evidence="3 4">
    <name type="scientific">Bacteroides fragilis</name>
    <dbReference type="NCBI Taxonomy" id="817"/>
    <lineage>
        <taxon>Bacteria</taxon>
        <taxon>Pseudomonadati</taxon>
        <taxon>Bacteroidota</taxon>
        <taxon>Bacteroidia</taxon>
        <taxon>Bacteroidales</taxon>
        <taxon>Bacteroidaceae</taxon>
        <taxon>Bacteroides</taxon>
    </lineage>
</organism>
<name>A0A2K9HA43_BACFG</name>
<protein>
    <submittedName>
        <fullName evidence="3">RSAM-modified peptide</fullName>
    </submittedName>
    <submittedName>
        <fullName evidence="1">TIGR04149 family rSAM-modified RiPP</fullName>
    </submittedName>
</protein>
<dbReference type="InterPro" id="IPR058238">
    <property type="entry name" value="Lant_leader_dom"/>
</dbReference>
<reference evidence="2 5" key="2">
    <citation type="submission" date="2020-05" db="EMBL/GenBank/DDBJ databases">
        <title>FDA dAtabase for Regulatory Grade micrObial Sequences (FDA-ARGOS): Supporting development and validation of Infectious Disease Dx tests.</title>
        <authorList>
            <person name="Bojja K."/>
            <person name="Kessler A."/>
            <person name="Tallon L."/>
            <person name="Sadzewicz L."/>
            <person name="Zhao X."/>
            <person name="Vavikolanu K."/>
            <person name="Mehta A."/>
            <person name="Aluvathingal J."/>
            <person name="Nadendla S."/>
            <person name="Myers T."/>
            <person name="Yan Y."/>
            <person name="Sichtig H."/>
        </authorList>
    </citation>
    <scope>NUCLEOTIDE SEQUENCE [LARGE SCALE GENOMIC DNA]</scope>
    <source>
        <strain evidence="2 5">FDAARGOS_763</strain>
    </source>
</reference>
<dbReference type="NCBIfam" id="NF038153">
    <property type="entry name" value="lant_leader_L1a"/>
    <property type="match status" value="1"/>
</dbReference>
<dbReference type="NCBIfam" id="TIGR04149">
    <property type="entry name" value="GG_sam_targ_CFB"/>
    <property type="match status" value="1"/>
</dbReference>
<evidence type="ECO:0000313" key="2">
    <source>
        <dbReference type="EMBL" id="QKH86207.1"/>
    </source>
</evidence>
<evidence type="ECO:0000313" key="3">
    <source>
        <dbReference type="EMBL" id="RGV51440.1"/>
    </source>
</evidence>
<accession>A0A2K9HA43</accession>
<dbReference type="Proteomes" id="UP000286270">
    <property type="component" value="Unassembled WGS sequence"/>
</dbReference>
<proteinExistence type="predicted"/>
<evidence type="ECO:0000313" key="4">
    <source>
        <dbReference type="Proteomes" id="UP000286270"/>
    </source>
</evidence>